<protein>
    <submittedName>
        <fullName evidence="7">Biotin carboxylase</fullName>
        <ecNumber evidence="7">6.3.4.14</ecNumber>
    </submittedName>
</protein>
<sequence length="500" mass="55018">MSKNEYFDKVLVANRGEIAIRVMRACREMGIETVAVYSEADANALHVKYADEAFLIGAAHPTKSYLNMERILEVAEMAGADAVHPGYGFLAEKAAFSGAVTKAGLTFIGPSEATIKMMGSKLDSKQAMHEAGVPVLPWTKSTDHDEAKAFAESIGYPVIVKASAGGGGIGMTIVNNEAELDEAIAKSSRTAASAFGDSTVFIEKYLAKPRHIEVQVFADAKGEVIHMFERECSIQRRHQKLIEEAPCPIMTEELRERMTQSAITVAKTCNYENAGTVEFLYDSGNYYFMEMNTRLQVEHTVTELITGLDMVRMQIKVAAGEPLPYAQDQITCRGHAIECRVNAEDPMNNFQADAGKISRYRSPGGPGIRIDSCIHAGYSIPPLYDSMIAKLCARAMTREETVARMRRALTEYVIIGVKTTLPLHYAVMNNPEFIAGRTHTHFLQDPEITKALARYMRESETRMNQLGDSLRQGKEKTIAVTAAVSAYMSALAAKNGQKKE</sequence>
<dbReference type="PROSITE" id="PS50979">
    <property type="entry name" value="BC"/>
    <property type="match status" value="1"/>
</dbReference>
<dbReference type="FunFam" id="3.40.50.20:FF:000010">
    <property type="entry name" value="Propionyl-CoA carboxylase subunit alpha"/>
    <property type="match status" value="1"/>
</dbReference>
<keyword evidence="1 7" id="KW-0436">Ligase</keyword>
<dbReference type="GO" id="GO:0046872">
    <property type="term" value="F:metal ion binding"/>
    <property type="evidence" value="ECO:0007669"/>
    <property type="project" value="InterPro"/>
</dbReference>
<dbReference type="InterPro" id="IPR011764">
    <property type="entry name" value="Biotin_carboxylation_dom"/>
</dbReference>
<keyword evidence="3" id="KW-0067">ATP-binding</keyword>
<proteinExistence type="predicted"/>
<dbReference type="SMART" id="SM00878">
    <property type="entry name" value="Biotin_carb_C"/>
    <property type="match status" value="1"/>
</dbReference>
<feature type="domain" description="ATP-grasp" evidence="5">
    <location>
        <begin position="125"/>
        <end position="319"/>
    </location>
</feature>
<dbReference type="NCBIfam" id="NF006367">
    <property type="entry name" value="PRK08591.1"/>
    <property type="match status" value="1"/>
</dbReference>
<dbReference type="GO" id="GO:0004075">
    <property type="term" value="F:biotin carboxylase activity"/>
    <property type="evidence" value="ECO:0007669"/>
    <property type="project" value="UniProtKB-EC"/>
</dbReference>
<dbReference type="Pfam" id="PF00289">
    <property type="entry name" value="Biotin_carb_N"/>
    <property type="match status" value="1"/>
</dbReference>
<dbReference type="EMBL" id="VSSQ01000234">
    <property type="protein sequence ID" value="MPL87178.1"/>
    <property type="molecule type" value="Genomic_DNA"/>
</dbReference>
<dbReference type="Pfam" id="PF02785">
    <property type="entry name" value="Biotin_carb_C"/>
    <property type="match status" value="1"/>
</dbReference>
<evidence type="ECO:0000256" key="2">
    <source>
        <dbReference type="ARBA" id="ARBA00022741"/>
    </source>
</evidence>
<dbReference type="Gene3D" id="3.30.470.20">
    <property type="entry name" value="ATP-grasp fold, B domain"/>
    <property type="match status" value="1"/>
</dbReference>
<dbReference type="InterPro" id="IPR011761">
    <property type="entry name" value="ATP-grasp"/>
</dbReference>
<reference evidence="7" key="1">
    <citation type="submission" date="2019-08" db="EMBL/GenBank/DDBJ databases">
        <authorList>
            <person name="Kucharzyk K."/>
            <person name="Murdoch R.W."/>
            <person name="Higgins S."/>
            <person name="Loffler F."/>
        </authorList>
    </citation>
    <scope>NUCLEOTIDE SEQUENCE</scope>
</reference>
<evidence type="ECO:0000259" key="5">
    <source>
        <dbReference type="PROSITE" id="PS50975"/>
    </source>
</evidence>
<gene>
    <name evidence="7" type="primary">accC_9</name>
    <name evidence="7" type="ORF">SDC9_33172</name>
</gene>
<evidence type="ECO:0000256" key="4">
    <source>
        <dbReference type="ARBA" id="ARBA00023267"/>
    </source>
</evidence>
<comment type="caution">
    <text evidence="7">The sequence shown here is derived from an EMBL/GenBank/DDBJ whole genome shotgun (WGS) entry which is preliminary data.</text>
</comment>
<dbReference type="PROSITE" id="PS00866">
    <property type="entry name" value="CPSASE_1"/>
    <property type="match status" value="1"/>
</dbReference>
<keyword evidence="4" id="KW-0092">Biotin</keyword>
<dbReference type="PANTHER" id="PTHR18866:SF33">
    <property type="entry name" value="METHYLCROTONOYL-COA CARBOXYLASE SUBUNIT ALPHA, MITOCHONDRIAL-RELATED"/>
    <property type="match status" value="1"/>
</dbReference>
<dbReference type="InterPro" id="IPR050856">
    <property type="entry name" value="Biotin_carboxylase_complex"/>
</dbReference>
<dbReference type="InterPro" id="IPR016185">
    <property type="entry name" value="PreATP-grasp_dom_sf"/>
</dbReference>
<evidence type="ECO:0000259" key="6">
    <source>
        <dbReference type="PROSITE" id="PS50979"/>
    </source>
</evidence>
<dbReference type="GO" id="GO:0005524">
    <property type="term" value="F:ATP binding"/>
    <property type="evidence" value="ECO:0007669"/>
    <property type="project" value="UniProtKB-KW"/>
</dbReference>
<dbReference type="EC" id="6.3.4.14" evidence="7"/>
<dbReference type="SUPFAM" id="SSF51246">
    <property type="entry name" value="Rudiment single hybrid motif"/>
    <property type="match status" value="1"/>
</dbReference>
<dbReference type="PROSITE" id="PS00867">
    <property type="entry name" value="CPSASE_2"/>
    <property type="match status" value="1"/>
</dbReference>
<dbReference type="InterPro" id="IPR005482">
    <property type="entry name" value="Biotin_COase_C"/>
</dbReference>
<evidence type="ECO:0000256" key="1">
    <source>
        <dbReference type="ARBA" id="ARBA00022598"/>
    </source>
</evidence>
<dbReference type="FunFam" id="3.30.1490.20:FF:000003">
    <property type="entry name" value="acetyl-CoA carboxylase isoform X1"/>
    <property type="match status" value="1"/>
</dbReference>
<dbReference type="SUPFAM" id="SSF52440">
    <property type="entry name" value="PreATP-grasp domain"/>
    <property type="match status" value="1"/>
</dbReference>
<dbReference type="NCBIfam" id="NF006406">
    <property type="entry name" value="PRK08654.1"/>
    <property type="match status" value="1"/>
</dbReference>
<evidence type="ECO:0000256" key="3">
    <source>
        <dbReference type="ARBA" id="ARBA00022840"/>
    </source>
</evidence>
<accession>A0A644V770</accession>
<dbReference type="AlphaFoldDB" id="A0A644V770"/>
<dbReference type="InterPro" id="IPR005479">
    <property type="entry name" value="CPAse_ATP-bd"/>
</dbReference>
<feature type="domain" description="Biotin carboxylation" evidence="6">
    <location>
        <begin position="6"/>
        <end position="448"/>
    </location>
</feature>
<dbReference type="Pfam" id="PF02786">
    <property type="entry name" value="CPSase_L_D2"/>
    <property type="match status" value="1"/>
</dbReference>
<dbReference type="PANTHER" id="PTHR18866">
    <property type="entry name" value="CARBOXYLASE:PYRUVATE/ACETYL-COA/PROPIONYL-COA CARBOXYLASE"/>
    <property type="match status" value="1"/>
</dbReference>
<dbReference type="InterPro" id="IPR011054">
    <property type="entry name" value="Rudment_hybrid_motif"/>
</dbReference>
<dbReference type="InterPro" id="IPR005481">
    <property type="entry name" value="BC-like_N"/>
</dbReference>
<organism evidence="7">
    <name type="scientific">bioreactor metagenome</name>
    <dbReference type="NCBI Taxonomy" id="1076179"/>
    <lineage>
        <taxon>unclassified sequences</taxon>
        <taxon>metagenomes</taxon>
        <taxon>ecological metagenomes</taxon>
    </lineage>
</organism>
<evidence type="ECO:0000313" key="7">
    <source>
        <dbReference type="EMBL" id="MPL87178.1"/>
    </source>
</evidence>
<name>A0A644V770_9ZZZZ</name>
<dbReference type="PROSITE" id="PS50975">
    <property type="entry name" value="ATP_GRASP"/>
    <property type="match status" value="1"/>
</dbReference>
<keyword evidence="2" id="KW-0547">Nucleotide-binding</keyword>
<dbReference type="SUPFAM" id="SSF56059">
    <property type="entry name" value="Glutathione synthetase ATP-binding domain-like"/>
    <property type="match status" value="1"/>
</dbReference>